<dbReference type="InterPro" id="IPR002052">
    <property type="entry name" value="DNA_methylase_N6_adenine_CS"/>
</dbReference>
<comment type="similarity">
    <text evidence="1">Belongs to the type-I restriction system S methylase family.</text>
</comment>
<dbReference type="Pfam" id="PF01420">
    <property type="entry name" value="Methylase_S"/>
    <property type="match status" value="1"/>
</dbReference>
<dbReference type="PANTHER" id="PTHR42998">
    <property type="entry name" value="TYPE I RESTRICTION ENZYME HINDVIIP M PROTEIN-RELATED"/>
    <property type="match status" value="1"/>
</dbReference>
<keyword evidence="7" id="KW-0150">Chloroplast</keyword>
<sequence>MTFLNYIDEGLKKGIISFNSEKTKIIYFLKEPYQRNYKNPEEKVRASFFCELVLKYQYPATRIQLEVPTKPDKDRIDLVVYKDDELKQPYIVVECKKDRISNAAFKNAIEQAFRYANYIKAFFAVAIASSSLGNKREIFNTKDFSSGERKDNLISDLPFRYGTPPQFKYYKKEGKDLNNGSRKELIQIFEKCHNILWQGGKEDSLYAFKEMSKLLFCKLKDETDTISNNSYQFQIGINESPKEVFQRINTIYKKSQHEDEEIFKEDICMSPEVMFSCVQHLQKFAINAIDLDAKGLAFEIFMHDFFKGDLGQYFTPRNIVCFAVEFLAPKGNQLVLDPACGSGGFLLNAMDSVRNFAKNNYSDVLEVYKHWHDFAKNRLFGIEINEQITRVCKMNMIIYENGHSNIISADSLEDKKYLQSLNNKLKKNNFDLILTNPPFGAKIKGSEKEYLQKYILGRNKKIQLTEILFIERCIEFLKPETGKMAIVLPDGILNNSSLQYVRDYILKECQILAMISLPELAFRHYGAGVKSSLLFVRKKGEEEILDNSPIFMAIAEHIGYDATGRETPFKNDLSEIIKQYKYFSKNMFIQTQPNNKIFLIYRNKIEERIDPHYYKPEFLKNTAKVQKMPHKQLGELVQFSRETRRKTKKVTKPFYIEISGIDIQTGDIKNISEKNSSDMPSSAKMVVRENDILISKVRPNRGAICFIDKHFDGYIATTGFAVIREVKDIIDRKYLLYALRFGSTLKQFEQRSTGTTYPTITKGELQKVLIPLPPKEIQIRIIALMDNAYALRKQKEAEAAQIFEKAKKEVEDRLLEIESLD</sequence>
<reference evidence="7" key="1">
    <citation type="submission" date="2018-07" db="EMBL/GenBank/DDBJ databases">
        <authorList>
            <person name="Quirk P.G."/>
            <person name="Krulwich T.A."/>
        </authorList>
    </citation>
    <scope>NUCLEOTIDE SEQUENCE</scope>
</reference>
<dbReference type="GO" id="GO:0003677">
    <property type="term" value="F:DNA binding"/>
    <property type="evidence" value="ECO:0007669"/>
    <property type="project" value="UniProtKB-KW"/>
</dbReference>
<feature type="domain" description="Type I restriction modification DNA specificity" evidence="4">
    <location>
        <begin position="631"/>
        <end position="798"/>
    </location>
</feature>
<feature type="domain" description="Type I restriction enzyme R protein N-terminal" evidence="6">
    <location>
        <begin position="40"/>
        <end position="126"/>
    </location>
</feature>
<keyword evidence="7" id="KW-0934">Plastid</keyword>
<evidence type="ECO:0000259" key="4">
    <source>
        <dbReference type="Pfam" id="PF01420"/>
    </source>
</evidence>
<protein>
    <submittedName>
        <fullName evidence="7">Uncharacterized protein</fullName>
    </submittedName>
</protein>
<evidence type="ECO:0000256" key="1">
    <source>
        <dbReference type="ARBA" id="ARBA00010923"/>
    </source>
</evidence>
<accession>A0A386AXA5</accession>
<reference evidence="7" key="2">
    <citation type="journal article" date="2019" name="Mol. Phylogenet. Evol.">
        <title>Reassessment of the classification of bryopsidales (chlorophyta) based on chloroplast phylogenomic analyses.</title>
        <authorList>
            <person name="Cremen M.C."/>
            <person name="Leliaert F."/>
            <person name="West J."/>
            <person name="Lam D.W."/>
            <person name="Shimada S."/>
            <person name="Lopez-Bautista J.M."/>
            <person name="Verbruggen H."/>
        </authorList>
    </citation>
    <scope>NUCLEOTIDE SEQUENCE</scope>
</reference>
<dbReference type="InterPro" id="IPR044946">
    <property type="entry name" value="Restrct_endonuc_typeI_TRD_sf"/>
</dbReference>
<dbReference type="GO" id="GO:0009307">
    <property type="term" value="P:DNA restriction-modification system"/>
    <property type="evidence" value="ECO:0007669"/>
    <property type="project" value="UniProtKB-KW"/>
</dbReference>
<dbReference type="SUPFAM" id="SSF116734">
    <property type="entry name" value="DNA methylase specificity domain"/>
    <property type="match status" value="1"/>
</dbReference>
<keyword evidence="3" id="KW-0238">DNA-binding</keyword>
<evidence type="ECO:0000259" key="6">
    <source>
        <dbReference type="Pfam" id="PF13588"/>
    </source>
</evidence>
<geneLocation type="chloroplast" evidence="7"/>
<dbReference type="InterPro" id="IPR029063">
    <property type="entry name" value="SAM-dependent_MTases_sf"/>
</dbReference>
<dbReference type="PRINTS" id="PR00507">
    <property type="entry name" value="N12N6MTFRASE"/>
</dbReference>
<name>A0A386AXA5_9CHLO</name>
<dbReference type="Pfam" id="PF02384">
    <property type="entry name" value="N6_Mtase"/>
    <property type="match status" value="1"/>
</dbReference>
<dbReference type="Gene3D" id="3.90.220.20">
    <property type="entry name" value="DNA methylase specificity domains"/>
    <property type="match status" value="1"/>
</dbReference>
<dbReference type="InterPro" id="IPR052916">
    <property type="entry name" value="Type-I_RE_MTase_Subunit"/>
</dbReference>
<proteinExistence type="inferred from homology"/>
<dbReference type="InterPro" id="IPR003356">
    <property type="entry name" value="DNA_methylase_A-5"/>
</dbReference>
<feature type="domain" description="DNA methylase adenine-specific" evidence="5">
    <location>
        <begin position="292"/>
        <end position="583"/>
    </location>
</feature>
<evidence type="ECO:0000313" key="7">
    <source>
        <dbReference type="EMBL" id="AYC63990.1"/>
    </source>
</evidence>
<dbReference type="PROSITE" id="PS00092">
    <property type="entry name" value="N6_MTASE"/>
    <property type="match status" value="1"/>
</dbReference>
<dbReference type="PANTHER" id="PTHR42998:SF1">
    <property type="entry name" value="TYPE I RESTRICTION ENZYME HINDI METHYLASE SUBUNIT"/>
    <property type="match status" value="1"/>
</dbReference>
<evidence type="ECO:0000256" key="2">
    <source>
        <dbReference type="ARBA" id="ARBA00022747"/>
    </source>
</evidence>
<dbReference type="Gene3D" id="3.40.50.150">
    <property type="entry name" value="Vaccinia Virus protein VP39"/>
    <property type="match status" value="1"/>
</dbReference>
<dbReference type="InterPro" id="IPR029464">
    <property type="entry name" value="HSDR_N"/>
</dbReference>
<gene>
    <name evidence="7" type="primary">orf821</name>
</gene>
<organism evidence="7">
    <name type="scientific">Halimeda micronesica</name>
    <dbReference type="NCBI Taxonomy" id="170426"/>
    <lineage>
        <taxon>Eukaryota</taxon>
        <taxon>Viridiplantae</taxon>
        <taxon>Chlorophyta</taxon>
        <taxon>core chlorophytes</taxon>
        <taxon>Ulvophyceae</taxon>
        <taxon>TCBD clade</taxon>
        <taxon>Bryopsidales</taxon>
        <taxon>Halimedineae</taxon>
        <taxon>Halimedaceae</taxon>
        <taxon>Halimedeae</taxon>
        <taxon>Halimeda</taxon>
    </lineage>
</organism>
<keyword evidence="2" id="KW-0680">Restriction system</keyword>
<dbReference type="AlphaFoldDB" id="A0A386AXA5"/>
<dbReference type="GO" id="GO:0032259">
    <property type="term" value="P:methylation"/>
    <property type="evidence" value="ECO:0007669"/>
    <property type="project" value="InterPro"/>
</dbReference>
<dbReference type="InterPro" id="IPR000055">
    <property type="entry name" value="Restrct_endonuc_typeI_TRD"/>
</dbReference>
<evidence type="ECO:0000256" key="3">
    <source>
        <dbReference type="ARBA" id="ARBA00023125"/>
    </source>
</evidence>
<dbReference type="Pfam" id="PF13588">
    <property type="entry name" value="HSDR_N_2"/>
    <property type="match status" value="1"/>
</dbReference>
<dbReference type="EMBL" id="MH591087">
    <property type="protein sequence ID" value="AYC63990.1"/>
    <property type="molecule type" value="Genomic_DNA"/>
</dbReference>
<dbReference type="GO" id="GO:0008170">
    <property type="term" value="F:N-methyltransferase activity"/>
    <property type="evidence" value="ECO:0007669"/>
    <property type="project" value="InterPro"/>
</dbReference>
<evidence type="ECO:0000259" key="5">
    <source>
        <dbReference type="Pfam" id="PF02384"/>
    </source>
</evidence>
<dbReference type="SUPFAM" id="SSF53335">
    <property type="entry name" value="S-adenosyl-L-methionine-dependent methyltransferases"/>
    <property type="match status" value="1"/>
</dbReference>